<dbReference type="OrthoDB" id="4335330at2759"/>
<evidence type="ECO:0000313" key="1">
    <source>
        <dbReference type="EMBL" id="CDM30282.1"/>
    </source>
</evidence>
<evidence type="ECO:0000313" key="2">
    <source>
        <dbReference type="Proteomes" id="UP000030686"/>
    </source>
</evidence>
<proteinExistence type="predicted"/>
<dbReference type="OMA" id="KCDMCVH"/>
<dbReference type="EMBL" id="HG792016">
    <property type="protein sequence ID" value="CDM30282.1"/>
    <property type="molecule type" value="Genomic_DNA"/>
</dbReference>
<name>W6QL76_PENRF</name>
<dbReference type="AlphaFoldDB" id="W6QL76"/>
<accession>W6QL76</accession>
<dbReference type="Proteomes" id="UP000030686">
    <property type="component" value="Unassembled WGS sequence"/>
</dbReference>
<keyword evidence="2" id="KW-1185">Reference proteome</keyword>
<reference evidence="1" key="1">
    <citation type="journal article" date="2014" name="Nat. Commun.">
        <title>Multiple recent horizontal transfers of a large genomic region in cheese making fungi.</title>
        <authorList>
            <person name="Cheeseman K."/>
            <person name="Ropars J."/>
            <person name="Renault P."/>
            <person name="Dupont J."/>
            <person name="Gouzy J."/>
            <person name="Branca A."/>
            <person name="Abraham A.L."/>
            <person name="Ceppi M."/>
            <person name="Conseiller E."/>
            <person name="Debuchy R."/>
            <person name="Malagnac F."/>
            <person name="Goarin A."/>
            <person name="Silar P."/>
            <person name="Lacoste S."/>
            <person name="Sallet E."/>
            <person name="Bensimon A."/>
            <person name="Giraud T."/>
            <person name="Brygoo Y."/>
        </authorList>
    </citation>
    <scope>NUCLEOTIDE SEQUENCE [LARGE SCALE GENOMIC DNA]</scope>
    <source>
        <strain evidence="1">FM164</strain>
    </source>
</reference>
<gene>
    <name evidence="1" type="ORF">PROQFM164_S02g000431</name>
</gene>
<protein>
    <submittedName>
        <fullName evidence="1">Genomic scaffold, ProqFM164S02</fullName>
    </submittedName>
</protein>
<organism evidence="1 2">
    <name type="scientific">Penicillium roqueforti (strain FM164)</name>
    <dbReference type="NCBI Taxonomy" id="1365484"/>
    <lineage>
        <taxon>Eukaryota</taxon>
        <taxon>Fungi</taxon>
        <taxon>Dikarya</taxon>
        <taxon>Ascomycota</taxon>
        <taxon>Pezizomycotina</taxon>
        <taxon>Eurotiomycetes</taxon>
        <taxon>Eurotiomycetidae</taxon>
        <taxon>Eurotiales</taxon>
        <taxon>Aspergillaceae</taxon>
        <taxon>Penicillium</taxon>
    </lineage>
</organism>
<sequence length="124" mass="14163">MSASSPISDYQTERTNFLSWLEDQARLIRLQPKSDTIADVKVSLREQGIEYVGRLTQASLATACDENGHNRITVIDYFYKFDVPKICNLLRIRMPQLALRLGINPKCDMCVHFIIMNILAEPGF</sequence>